<dbReference type="PANTHER" id="PTHR46380:SF2">
    <property type="entry name" value="CYCLIN-D-BINDING MYB-LIKE TRANSCRIPTION FACTOR 1"/>
    <property type="match status" value="1"/>
</dbReference>
<dbReference type="GO" id="GO:0005634">
    <property type="term" value="C:nucleus"/>
    <property type="evidence" value="ECO:0007669"/>
    <property type="project" value="UniProtKB-SubCell"/>
</dbReference>
<evidence type="ECO:0000259" key="5">
    <source>
        <dbReference type="PROSITE" id="PS50090"/>
    </source>
</evidence>
<feature type="region of interest" description="Disordered" evidence="4">
    <location>
        <begin position="1"/>
        <end position="22"/>
    </location>
</feature>
<sequence>MDSPEDDNSLQCDSPDEFDSSKRTVVDAEVQLDLHDECKPIEEFDGTFQNNFANINMKLPVAVQNCVPSALQVSSELVVITNTGTGFLNEQKLPIQPFQSADVGESLTKRLCIEQDGQTYILALQDGIDGFSNVVEMQPKNFQSVDTTQLMNFQEPSTLQNKEGINQNWFTSKEEKVTLHNKGHMWKTGMWSKEEVELLENNIQLYCKDHDISNPATIVFEMAKDERKDFYRTIAKGLNRPLFSVYRRVIRMYDNKNHVGKYTTEELEKLKKLRSIYGNDWQAIGAAMGRSASSIKDRCRLMKDNCNQGKWLPAEERRLAEAVYELANALPGDMVSSGLSWAVVAERVGTRSEKQCRTKWLNYLNWKVAGGTDWTREDDITLICRVYGINASDENEVDWTLLSKDWSSVRSPQWLRGKWWNLKRHVPNSNVIPFQEICEYLYQHFVMKFKVKEEVCTPSSDSLANSLELQAIINRPKQTILQSVTVPATPPPAMVVTAAAQGFPPPVVSLTNAQCVDMVNSPAPLTSVTVSPVLQTLLPQNIQLTTTPHSFLLTTPAQQTLPITTALPPNQIIIQTMTPETIQRNENVTVQMNENVSVQMNTPHIIINGSNTSALTSLASTQIPSAPPSPSEVETDPLEDAHPQLIVEAYGVQSIDENVTIHQDVDIESVAQKSNHLISADPMLAANGSPEITNSDTESEKQTSEDHLHAQN</sequence>
<comment type="caution">
    <text evidence="7">The sequence shown here is derived from an EMBL/GenBank/DDBJ whole genome shotgun (WGS) entry which is preliminary data.</text>
</comment>
<name>A0A8X6P5L2_NEPPI</name>
<dbReference type="Pfam" id="PF20588">
    <property type="entry name" value="DMTF1_N"/>
    <property type="match status" value="1"/>
</dbReference>
<proteinExistence type="predicted"/>
<dbReference type="SUPFAM" id="SSF46689">
    <property type="entry name" value="Homeodomain-like"/>
    <property type="match status" value="2"/>
</dbReference>
<dbReference type="PROSITE" id="PS51294">
    <property type="entry name" value="HTH_MYB"/>
    <property type="match status" value="1"/>
</dbReference>
<evidence type="ECO:0000256" key="1">
    <source>
        <dbReference type="ARBA" id="ARBA00004123"/>
    </source>
</evidence>
<keyword evidence="3" id="KW-0539">Nucleus</keyword>
<keyword evidence="2" id="KW-0238">DNA-binding</keyword>
<dbReference type="OrthoDB" id="39591at2759"/>
<dbReference type="Proteomes" id="UP000887013">
    <property type="component" value="Unassembled WGS sequence"/>
</dbReference>
<dbReference type="InterPro" id="IPR051651">
    <property type="entry name" value="DMTF1_DNA-bind_reg"/>
</dbReference>
<dbReference type="FunFam" id="1.10.10.60:FF:000139">
    <property type="entry name" value="cyclin-D-binding Myb-like transcription factor 1 isoform X2"/>
    <property type="match status" value="1"/>
</dbReference>
<evidence type="ECO:0000256" key="2">
    <source>
        <dbReference type="ARBA" id="ARBA00023125"/>
    </source>
</evidence>
<dbReference type="InterPro" id="IPR017930">
    <property type="entry name" value="Myb_dom"/>
</dbReference>
<dbReference type="Pfam" id="PF13921">
    <property type="entry name" value="Myb_DNA-bind_6"/>
    <property type="match status" value="1"/>
</dbReference>
<gene>
    <name evidence="7" type="primary">DMTF1</name>
    <name evidence="7" type="ORF">NPIL_144271</name>
</gene>
<evidence type="ECO:0000313" key="8">
    <source>
        <dbReference type="Proteomes" id="UP000887013"/>
    </source>
</evidence>
<feature type="domain" description="Myb-like" evidence="5">
    <location>
        <begin position="303"/>
        <end position="364"/>
    </location>
</feature>
<keyword evidence="8" id="KW-1185">Reference proteome</keyword>
<evidence type="ECO:0000313" key="7">
    <source>
        <dbReference type="EMBL" id="GFT52462.1"/>
    </source>
</evidence>
<reference evidence="7" key="1">
    <citation type="submission" date="2020-08" db="EMBL/GenBank/DDBJ databases">
        <title>Multicomponent nature underlies the extraordinary mechanical properties of spider dragline silk.</title>
        <authorList>
            <person name="Kono N."/>
            <person name="Nakamura H."/>
            <person name="Mori M."/>
            <person name="Yoshida Y."/>
            <person name="Ohtoshi R."/>
            <person name="Malay A.D."/>
            <person name="Moran D.A.P."/>
            <person name="Tomita M."/>
            <person name="Numata K."/>
            <person name="Arakawa K."/>
        </authorList>
    </citation>
    <scope>NUCLEOTIDE SEQUENCE</scope>
</reference>
<protein>
    <submittedName>
        <fullName evidence="7">Cyclin-D-binding Myb-like transcription factor 1</fullName>
    </submittedName>
</protein>
<dbReference type="PROSITE" id="PS50090">
    <property type="entry name" value="MYB_LIKE"/>
    <property type="match status" value="1"/>
</dbReference>
<dbReference type="CDD" id="cd00167">
    <property type="entry name" value="SANT"/>
    <property type="match status" value="3"/>
</dbReference>
<feature type="compositionally biased region" description="Acidic residues" evidence="4">
    <location>
        <begin position="1"/>
        <end position="18"/>
    </location>
</feature>
<dbReference type="Gene3D" id="1.10.10.60">
    <property type="entry name" value="Homeodomain-like"/>
    <property type="match status" value="2"/>
</dbReference>
<feature type="compositionally biased region" description="Basic and acidic residues" evidence="4">
    <location>
        <begin position="698"/>
        <end position="712"/>
    </location>
</feature>
<dbReference type="PANTHER" id="PTHR46380">
    <property type="entry name" value="CYCLIN-D-BINDING MYB-LIKE TRANSCRIPTION FACTOR 1"/>
    <property type="match status" value="1"/>
</dbReference>
<comment type="subcellular location">
    <subcellularLocation>
        <location evidence="1">Nucleus</location>
    </subcellularLocation>
</comment>
<dbReference type="InterPro" id="IPR009057">
    <property type="entry name" value="Homeodomain-like_sf"/>
</dbReference>
<feature type="domain" description="HTH myb-type" evidence="6">
    <location>
        <begin position="303"/>
        <end position="368"/>
    </location>
</feature>
<evidence type="ECO:0000256" key="3">
    <source>
        <dbReference type="ARBA" id="ARBA00023242"/>
    </source>
</evidence>
<evidence type="ECO:0000259" key="6">
    <source>
        <dbReference type="PROSITE" id="PS51294"/>
    </source>
</evidence>
<organism evidence="7 8">
    <name type="scientific">Nephila pilipes</name>
    <name type="common">Giant wood spider</name>
    <name type="synonym">Nephila maculata</name>
    <dbReference type="NCBI Taxonomy" id="299642"/>
    <lineage>
        <taxon>Eukaryota</taxon>
        <taxon>Metazoa</taxon>
        <taxon>Ecdysozoa</taxon>
        <taxon>Arthropoda</taxon>
        <taxon>Chelicerata</taxon>
        <taxon>Arachnida</taxon>
        <taxon>Araneae</taxon>
        <taxon>Araneomorphae</taxon>
        <taxon>Entelegynae</taxon>
        <taxon>Araneoidea</taxon>
        <taxon>Nephilidae</taxon>
        <taxon>Nephila</taxon>
    </lineage>
</organism>
<dbReference type="InterPro" id="IPR046775">
    <property type="entry name" value="DMTF1_N"/>
</dbReference>
<evidence type="ECO:0000256" key="4">
    <source>
        <dbReference type="SAM" id="MobiDB-lite"/>
    </source>
</evidence>
<dbReference type="GO" id="GO:0000981">
    <property type="term" value="F:DNA-binding transcription factor activity, RNA polymerase II-specific"/>
    <property type="evidence" value="ECO:0007669"/>
    <property type="project" value="TreeGrafter"/>
</dbReference>
<feature type="region of interest" description="Disordered" evidence="4">
    <location>
        <begin position="681"/>
        <end position="712"/>
    </location>
</feature>
<dbReference type="SMART" id="SM00717">
    <property type="entry name" value="SANT"/>
    <property type="match status" value="4"/>
</dbReference>
<dbReference type="InterPro" id="IPR001005">
    <property type="entry name" value="SANT/Myb"/>
</dbReference>
<dbReference type="EMBL" id="BMAW01017181">
    <property type="protein sequence ID" value="GFT52462.1"/>
    <property type="molecule type" value="Genomic_DNA"/>
</dbReference>
<dbReference type="AlphaFoldDB" id="A0A8X6P5L2"/>
<dbReference type="GO" id="GO:0000978">
    <property type="term" value="F:RNA polymerase II cis-regulatory region sequence-specific DNA binding"/>
    <property type="evidence" value="ECO:0007669"/>
    <property type="project" value="TreeGrafter"/>
</dbReference>
<accession>A0A8X6P5L2</accession>